<comment type="similarity">
    <text evidence="2 5">Belongs to the CGI121/TPRKB family.</text>
</comment>
<dbReference type="Ensembl" id="ENSCPRT00005017570.1">
    <property type="protein sequence ID" value="ENSCPRP00005014963.1"/>
    <property type="gene ID" value="ENSCPRG00005010503.1"/>
</dbReference>
<dbReference type="GO" id="GO:0002949">
    <property type="term" value="P:tRNA threonylcarbamoyladenosine modification"/>
    <property type="evidence" value="ECO:0007669"/>
    <property type="project" value="TreeGrafter"/>
</dbReference>
<evidence type="ECO:0000313" key="6">
    <source>
        <dbReference type="Ensembl" id="ENSCPRP00005014963.1"/>
    </source>
</evidence>
<dbReference type="GO" id="GO:0005634">
    <property type="term" value="C:nucleus"/>
    <property type="evidence" value="ECO:0007669"/>
    <property type="project" value="UniProtKB-SubCell"/>
</dbReference>
<dbReference type="PANTHER" id="PTHR15840">
    <property type="entry name" value="CGI-121 FAMILY MEMBER"/>
    <property type="match status" value="1"/>
</dbReference>
<dbReference type="SUPFAM" id="SSF143870">
    <property type="entry name" value="PF0523-like"/>
    <property type="match status" value="1"/>
</dbReference>
<accession>A0A7M4ETZ5</accession>
<dbReference type="InterPro" id="IPR013926">
    <property type="entry name" value="CGI121/TPRKB"/>
</dbReference>
<dbReference type="Gene3D" id="3.30.2380.10">
    <property type="entry name" value="CGI121/TPRKB"/>
    <property type="match status" value="1"/>
</dbReference>
<dbReference type="PANTHER" id="PTHR15840:SF10">
    <property type="entry name" value="EKC_KEOPS COMPLEX SUBUNIT TPRKB"/>
    <property type="match status" value="1"/>
</dbReference>
<proteinExistence type="inferred from homology"/>
<reference evidence="6" key="1">
    <citation type="submission" date="2025-08" db="UniProtKB">
        <authorList>
            <consortium name="Ensembl"/>
        </authorList>
    </citation>
    <scope>IDENTIFICATION</scope>
</reference>
<dbReference type="GeneTree" id="ENSGT00390000012942"/>
<evidence type="ECO:0000256" key="5">
    <source>
        <dbReference type="RuleBase" id="RU004398"/>
    </source>
</evidence>
<evidence type="ECO:0000256" key="2">
    <source>
        <dbReference type="ARBA" id="ARBA00005546"/>
    </source>
</evidence>
<evidence type="ECO:0000313" key="7">
    <source>
        <dbReference type="Proteomes" id="UP000594220"/>
    </source>
</evidence>
<evidence type="ECO:0000256" key="4">
    <source>
        <dbReference type="ARBA" id="ARBA00023242"/>
    </source>
</evidence>
<organism evidence="6 7">
    <name type="scientific">Crocodylus porosus</name>
    <name type="common">Saltwater crocodile</name>
    <name type="synonym">Estuarine crocodile</name>
    <dbReference type="NCBI Taxonomy" id="8502"/>
    <lineage>
        <taxon>Eukaryota</taxon>
        <taxon>Metazoa</taxon>
        <taxon>Chordata</taxon>
        <taxon>Craniata</taxon>
        <taxon>Vertebrata</taxon>
        <taxon>Euteleostomi</taxon>
        <taxon>Archelosauria</taxon>
        <taxon>Archosauria</taxon>
        <taxon>Crocodylia</taxon>
        <taxon>Longirostres</taxon>
        <taxon>Crocodylidae</taxon>
        <taxon>Crocodylus</taxon>
    </lineage>
</organism>
<dbReference type="OMA" id="ICIQFRR"/>
<evidence type="ECO:0008006" key="8">
    <source>
        <dbReference type="Google" id="ProtNLM"/>
    </source>
</evidence>
<name>A0A7M4ETZ5_CROPO</name>
<comment type="subcellular location">
    <subcellularLocation>
        <location evidence="1">Nucleus</location>
    </subcellularLocation>
</comment>
<keyword evidence="3" id="KW-0819">tRNA processing</keyword>
<keyword evidence="7" id="KW-1185">Reference proteome</keyword>
<dbReference type="Proteomes" id="UP000594220">
    <property type="component" value="Unplaced"/>
</dbReference>
<dbReference type="GO" id="GO:0000408">
    <property type="term" value="C:EKC/KEOPS complex"/>
    <property type="evidence" value="ECO:0007669"/>
    <property type="project" value="TreeGrafter"/>
</dbReference>
<evidence type="ECO:0000256" key="1">
    <source>
        <dbReference type="ARBA" id="ARBA00004123"/>
    </source>
</evidence>
<sequence>MQHKLELFPSCSTAHALFCHVQNVPALHSVALQGSMVAALLTANKAVHPYGISKMKTRSLCAEIIFNLSPNNISHALKRFGILDSDTEILIVLIGEKERPINLEDIISQVEGQQVPIYIYIWYFTPSCPRSWAVYARKGSRCLLIYPCRGKTQFS</sequence>
<dbReference type="Pfam" id="PF08617">
    <property type="entry name" value="CGI-121"/>
    <property type="match status" value="1"/>
</dbReference>
<dbReference type="InterPro" id="IPR036504">
    <property type="entry name" value="CGI121/TPRKB_sf"/>
</dbReference>
<protein>
    <recommendedName>
        <fullName evidence="8">TP53RK binding protein</fullName>
    </recommendedName>
</protein>
<reference evidence="6" key="2">
    <citation type="submission" date="2025-09" db="UniProtKB">
        <authorList>
            <consortium name="Ensembl"/>
        </authorList>
    </citation>
    <scope>IDENTIFICATION</scope>
</reference>
<evidence type="ECO:0000256" key="3">
    <source>
        <dbReference type="ARBA" id="ARBA00022694"/>
    </source>
</evidence>
<dbReference type="GO" id="GO:0005829">
    <property type="term" value="C:cytosol"/>
    <property type="evidence" value="ECO:0007669"/>
    <property type="project" value="TreeGrafter"/>
</dbReference>
<dbReference type="AlphaFoldDB" id="A0A7M4ETZ5"/>
<keyword evidence="4 5" id="KW-0539">Nucleus</keyword>